<proteinExistence type="predicted"/>
<dbReference type="EMBL" id="JAHRIN010050571">
    <property type="protein sequence ID" value="MEQ2208539.1"/>
    <property type="molecule type" value="Genomic_DNA"/>
</dbReference>
<accession>A0ABV0RK45</accession>
<sequence length="107" mass="11883">MLTRHQVVRGENYTLTNGLQIFPLPFKEKRSKTENIQLTRSLLPTLGSKPLCLVEYDFSAGNRKRHAKPVGGSEPSVILCDRTVPVPYGDTSQASCRGNFGSTVYLK</sequence>
<gene>
    <name evidence="1" type="ORF">XENOCAPTIV_005418</name>
</gene>
<dbReference type="Proteomes" id="UP001434883">
    <property type="component" value="Unassembled WGS sequence"/>
</dbReference>
<protein>
    <submittedName>
        <fullName evidence="1">Uncharacterized protein</fullName>
    </submittedName>
</protein>
<evidence type="ECO:0000313" key="1">
    <source>
        <dbReference type="EMBL" id="MEQ2208539.1"/>
    </source>
</evidence>
<evidence type="ECO:0000313" key="2">
    <source>
        <dbReference type="Proteomes" id="UP001434883"/>
    </source>
</evidence>
<keyword evidence="2" id="KW-1185">Reference proteome</keyword>
<reference evidence="1 2" key="1">
    <citation type="submission" date="2021-06" db="EMBL/GenBank/DDBJ databases">
        <authorList>
            <person name="Palmer J.M."/>
        </authorList>
    </citation>
    <scope>NUCLEOTIDE SEQUENCE [LARGE SCALE GENOMIC DNA]</scope>
    <source>
        <strain evidence="1 2">XC_2019</strain>
        <tissue evidence="1">Muscle</tissue>
    </source>
</reference>
<organism evidence="1 2">
    <name type="scientific">Xenoophorus captivus</name>
    <dbReference type="NCBI Taxonomy" id="1517983"/>
    <lineage>
        <taxon>Eukaryota</taxon>
        <taxon>Metazoa</taxon>
        <taxon>Chordata</taxon>
        <taxon>Craniata</taxon>
        <taxon>Vertebrata</taxon>
        <taxon>Euteleostomi</taxon>
        <taxon>Actinopterygii</taxon>
        <taxon>Neopterygii</taxon>
        <taxon>Teleostei</taxon>
        <taxon>Neoteleostei</taxon>
        <taxon>Acanthomorphata</taxon>
        <taxon>Ovalentaria</taxon>
        <taxon>Atherinomorphae</taxon>
        <taxon>Cyprinodontiformes</taxon>
        <taxon>Goodeidae</taxon>
        <taxon>Xenoophorus</taxon>
    </lineage>
</organism>
<comment type="caution">
    <text evidence="1">The sequence shown here is derived from an EMBL/GenBank/DDBJ whole genome shotgun (WGS) entry which is preliminary data.</text>
</comment>
<name>A0ABV0RK45_9TELE</name>